<evidence type="ECO:0000313" key="1">
    <source>
        <dbReference type="EMBL" id="MBK1790054.1"/>
    </source>
</evidence>
<protein>
    <submittedName>
        <fullName evidence="1">Uncharacterized protein</fullName>
    </submittedName>
</protein>
<proteinExistence type="predicted"/>
<name>A0A8J7MDX2_9BACT</name>
<sequence length="98" mass="11584">MKWHAEYINSEPVDPYLGFPLWMQTQVKNRTLWAYNSFHAEYLYDYITSSIRERGRGACKYSMVVNLPQWIKSAKNRDAIAKELKNWIEQDGGGKHDK</sequence>
<dbReference type="EMBL" id="JAENIM010000015">
    <property type="protein sequence ID" value="MBK1790054.1"/>
    <property type="molecule type" value="Genomic_DNA"/>
</dbReference>
<accession>A0A8J7MDX2</accession>
<organism evidence="1 2">
    <name type="scientific">Persicirhabdus sediminis</name>
    <dbReference type="NCBI Taxonomy" id="454144"/>
    <lineage>
        <taxon>Bacteria</taxon>
        <taxon>Pseudomonadati</taxon>
        <taxon>Verrucomicrobiota</taxon>
        <taxon>Verrucomicrobiia</taxon>
        <taxon>Verrucomicrobiales</taxon>
        <taxon>Verrucomicrobiaceae</taxon>
        <taxon>Persicirhabdus</taxon>
    </lineage>
</organism>
<gene>
    <name evidence="1" type="ORF">JIN82_02665</name>
</gene>
<dbReference type="RefSeq" id="WP_200310096.1">
    <property type="nucleotide sequence ID" value="NZ_JAENIM010000015.1"/>
</dbReference>
<keyword evidence="2" id="KW-1185">Reference proteome</keyword>
<comment type="caution">
    <text evidence="1">The sequence shown here is derived from an EMBL/GenBank/DDBJ whole genome shotgun (WGS) entry which is preliminary data.</text>
</comment>
<reference evidence="1" key="1">
    <citation type="submission" date="2021-01" db="EMBL/GenBank/DDBJ databases">
        <title>Modified the classification status of verrucomicrobia.</title>
        <authorList>
            <person name="Feng X."/>
        </authorList>
    </citation>
    <scope>NUCLEOTIDE SEQUENCE</scope>
    <source>
        <strain evidence="1">_KCTC 22039</strain>
    </source>
</reference>
<dbReference type="Proteomes" id="UP000624703">
    <property type="component" value="Unassembled WGS sequence"/>
</dbReference>
<evidence type="ECO:0000313" key="2">
    <source>
        <dbReference type="Proteomes" id="UP000624703"/>
    </source>
</evidence>
<dbReference type="AlphaFoldDB" id="A0A8J7MDX2"/>